<evidence type="ECO:0000313" key="3">
    <source>
        <dbReference type="Proteomes" id="UP000324897"/>
    </source>
</evidence>
<comment type="caution">
    <text evidence="2">The sequence shown here is derived from an EMBL/GenBank/DDBJ whole genome shotgun (WGS) entry which is preliminary data.</text>
</comment>
<organism evidence="2 3">
    <name type="scientific">Eragrostis curvula</name>
    <name type="common">weeping love grass</name>
    <dbReference type="NCBI Taxonomy" id="38414"/>
    <lineage>
        <taxon>Eukaryota</taxon>
        <taxon>Viridiplantae</taxon>
        <taxon>Streptophyta</taxon>
        <taxon>Embryophyta</taxon>
        <taxon>Tracheophyta</taxon>
        <taxon>Spermatophyta</taxon>
        <taxon>Magnoliopsida</taxon>
        <taxon>Liliopsida</taxon>
        <taxon>Poales</taxon>
        <taxon>Poaceae</taxon>
        <taxon>PACMAD clade</taxon>
        <taxon>Chloridoideae</taxon>
        <taxon>Eragrostideae</taxon>
        <taxon>Eragrostidinae</taxon>
        <taxon>Eragrostis</taxon>
    </lineage>
</organism>
<dbReference type="Proteomes" id="UP000324897">
    <property type="component" value="Chromosome 1"/>
</dbReference>
<dbReference type="EMBL" id="RWGY01000011">
    <property type="protein sequence ID" value="TVU33294.1"/>
    <property type="molecule type" value="Genomic_DNA"/>
</dbReference>
<feature type="region of interest" description="Disordered" evidence="1">
    <location>
        <begin position="49"/>
        <end position="68"/>
    </location>
</feature>
<evidence type="ECO:0000313" key="2">
    <source>
        <dbReference type="EMBL" id="TVU33294.1"/>
    </source>
</evidence>
<feature type="compositionally biased region" description="Polar residues" evidence="1">
    <location>
        <begin position="53"/>
        <end position="65"/>
    </location>
</feature>
<proteinExistence type="predicted"/>
<reference evidence="2 3" key="1">
    <citation type="journal article" date="2019" name="Sci. Rep.">
        <title>A high-quality genome of Eragrostis curvula grass provides insights into Poaceae evolution and supports new strategies to enhance forage quality.</title>
        <authorList>
            <person name="Carballo J."/>
            <person name="Santos B.A.C.M."/>
            <person name="Zappacosta D."/>
            <person name="Garbus I."/>
            <person name="Selva J.P."/>
            <person name="Gallo C.A."/>
            <person name="Diaz A."/>
            <person name="Albertini E."/>
            <person name="Caccamo M."/>
            <person name="Echenique V."/>
        </authorList>
    </citation>
    <scope>NUCLEOTIDE SEQUENCE [LARGE SCALE GENOMIC DNA]</scope>
    <source>
        <strain evidence="3">cv. Victoria</strain>
        <tissue evidence="2">Leaf</tissue>
    </source>
</reference>
<gene>
    <name evidence="2" type="ORF">EJB05_25104</name>
</gene>
<dbReference type="OrthoDB" id="421226at2759"/>
<accession>A0A5J9VCX9</accession>
<evidence type="ECO:0000256" key="1">
    <source>
        <dbReference type="SAM" id="MobiDB-lite"/>
    </source>
</evidence>
<name>A0A5J9VCX9_9POAL</name>
<sequence length="121" mass="13198">MFLPPLLLPFSSGRALRCGAAARRISRAQVRDSVFAVLVEQGRVEAELGSSAHVRSSSPQKSPASRTLELKKPVCPPFVVILSRDPLMMKSISFTGSPSRTMQLPSVYNMGLRRSHMASKS</sequence>
<protein>
    <submittedName>
        <fullName evidence="2">Uncharacterized protein</fullName>
    </submittedName>
</protein>
<dbReference type="AlphaFoldDB" id="A0A5J9VCX9"/>
<dbReference type="Gramene" id="TVU33294">
    <property type="protein sequence ID" value="TVU33294"/>
    <property type="gene ID" value="EJB05_25104"/>
</dbReference>
<keyword evidence="3" id="KW-1185">Reference proteome</keyword>